<accession>A0ACC2PBG5</accession>
<evidence type="ECO:0000313" key="1">
    <source>
        <dbReference type="EMBL" id="KAJ8680156.1"/>
    </source>
</evidence>
<dbReference type="EMBL" id="CM056742">
    <property type="protein sequence ID" value="KAJ8680156.1"/>
    <property type="molecule type" value="Genomic_DNA"/>
</dbReference>
<protein>
    <submittedName>
        <fullName evidence="1">Uncharacterized protein</fullName>
    </submittedName>
</protein>
<dbReference type="Proteomes" id="UP001239111">
    <property type="component" value="Chromosome 2"/>
</dbReference>
<proteinExistence type="predicted"/>
<organism evidence="1 2">
    <name type="scientific">Eretmocerus hayati</name>
    <dbReference type="NCBI Taxonomy" id="131215"/>
    <lineage>
        <taxon>Eukaryota</taxon>
        <taxon>Metazoa</taxon>
        <taxon>Ecdysozoa</taxon>
        <taxon>Arthropoda</taxon>
        <taxon>Hexapoda</taxon>
        <taxon>Insecta</taxon>
        <taxon>Pterygota</taxon>
        <taxon>Neoptera</taxon>
        <taxon>Endopterygota</taxon>
        <taxon>Hymenoptera</taxon>
        <taxon>Apocrita</taxon>
        <taxon>Proctotrupomorpha</taxon>
        <taxon>Chalcidoidea</taxon>
        <taxon>Aphelinidae</taxon>
        <taxon>Aphelininae</taxon>
        <taxon>Eretmocerus</taxon>
    </lineage>
</organism>
<evidence type="ECO:0000313" key="2">
    <source>
        <dbReference type="Proteomes" id="UP001239111"/>
    </source>
</evidence>
<name>A0ACC2PBG5_9HYME</name>
<gene>
    <name evidence="1" type="ORF">QAD02_015943</name>
</gene>
<reference evidence="1" key="1">
    <citation type="submission" date="2023-04" db="EMBL/GenBank/DDBJ databases">
        <title>A chromosome-level genome assembly of the parasitoid wasp Eretmocerus hayati.</title>
        <authorList>
            <person name="Zhong Y."/>
            <person name="Liu S."/>
            <person name="Liu Y."/>
        </authorList>
    </citation>
    <scope>NUCLEOTIDE SEQUENCE</scope>
    <source>
        <strain evidence="1">ZJU_SS_LIU_2023</strain>
    </source>
</reference>
<comment type="caution">
    <text evidence="1">The sequence shown here is derived from an EMBL/GenBank/DDBJ whole genome shotgun (WGS) entry which is preliminary data.</text>
</comment>
<sequence>MFRTCLQNRIVRGHFGSKLCYKCYICHLQLSDEFESVQEHITSEKHVGRISQIDESFKEDELEILSSISEWKRKKLVENSITCHHEPDIFFCHICRHEISELSQTLEHIKDDQHMQTLAQKQSEKLTSSSSKHEPQKSNKTFTPKAIPPLMSLQLTLDDHVSRITQDVYSCNICNCRISGSANTQTHINGNAHKSKMEAMKTVTNEDDHINNAIADLSVDQMQSRSIIADIRSCNLCKIFLKDPLMMQCHVMQHLHEEVEFPQSCDILMFHSKESGKLNITCSLCKFRCSNSTQMYYHLKSQKHLDHLKLFLHVKCDVSTECTSSLTMNEENLKYKPNENVIRAFFCNVCNVSISGVTNVNQHKNGKKHKDSVSEYLKINAGLSDSISHMDFSGVYFCFVCDSSFCSLQMLLQHYNSFDHKSKMGNFAKIDQDPAMSFTALNRAIFIHCNSCDDKFSTLKAAVEHITEKHHESIKVPAANQKKSITRSNHTANSPTSESKLKSSSSETLKNTDEAHTRMEASYNDLRKFQMEFALQSSQKKQSPPPKQSKKVETSVVDLKHKVPMKKISLFDDVFIDHCIKPGSVNIYNSDPEFIRFLNAGMNLTMPQISGRYCFPCQTVLQDNFLTLYEHLQSQMHIENFRNMEFEDKVNYESRNQFSNLRLAKLFMEKRSKNLVTCYVCNTEIKFDYDEIFSHYKTAEHIKKSLSYRKETKALLEKMSVILEEAWYYAESFTCKICQVEFSSELCFVEHLQSLEHTKSIPNEMQLFYNFCPVCLKYWYGNLGTYSLHCKEEGHEYLVGNTSFIDSDLQEIDNGAQLFCNIDEQIQSLIIESDLANLDKNNELEVLRAIEDTVRNSYPKARAYIFGSRISCLGTPDGDIQIFLDCDQNYSSSSPKKEVQFYLANVCKDFASETDIWSVSEILTQVPVITVQHVSTYCNCKVYFSNGLCVEKSKLIGFYNTAYPMCRHLILYLKKWLKFIQCSSGSDYTVTMAISWCVIFYLQVQGVLPSVTELLCNSRGSKMVDGWECGYPRVGPSVSPNLNVTNHLQGFFAYYSKFDYQTSVACPFLGRIIQKHEFAKTDQLPDEMEIYKFRASANSSEIFQFDSPMCIQDPIELSQNLTQNITKSELRRFRKHCSESAKILLQSLAGMENFSLEKNGQSAVSIVTRN</sequence>
<keyword evidence="2" id="KW-1185">Reference proteome</keyword>